<dbReference type="PROSITE" id="PS51679">
    <property type="entry name" value="SAM_MT_C5"/>
    <property type="match status" value="1"/>
</dbReference>
<dbReference type="InterPro" id="IPR001525">
    <property type="entry name" value="C5_MeTfrase"/>
</dbReference>
<keyword evidence="2" id="KW-0808">Transferase</keyword>
<dbReference type="InterPro" id="IPR018117">
    <property type="entry name" value="C5_DNA_meth_AS"/>
</dbReference>
<dbReference type="SUPFAM" id="SSF53335">
    <property type="entry name" value="S-adenosyl-L-methionine-dependent methyltransferases"/>
    <property type="match status" value="1"/>
</dbReference>
<reference evidence="4" key="1">
    <citation type="submission" date="2019-08" db="EMBL/GenBank/DDBJ databases">
        <authorList>
            <person name="Kucharzyk K."/>
            <person name="Murdoch R.W."/>
            <person name="Higgins S."/>
            <person name="Loffler F."/>
        </authorList>
    </citation>
    <scope>NUCLEOTIDE SEQUENCE</scope>
</reference>
<dbReference type="Gene3D" id="3.40.50.150">
    <property type="entry name" value="Vaccinia Virus protein VP39"/>
    <property type="match status" value="1"/>
</dbReference>
<dbReference type="GO" id="GO:0032259">
    <property type="term" value="P:methylation"/>
    <property type="evidence" value="ECO:0007669"/>
    <property type="project" value="UniProtKB-KW"/>
</dbReference>
<evidence type="ECO:0000256" key="2">
    <source>
        <dbReference type="ARBA" id="ARBA00022679"/>
    </source>
</evidence>
<organism evidence="4">
    <name type="scientific">bioreactor metagenome</name>
    <dbReference type="NCBI Taxonomy" id="1076179"/>
    <lineage>
        <taxon>unclassified sequences</taxon>
        <taxon>metagenomes</taxon>
        <taxon>ecological metagenomes</taxon>
    </lineage>
</organism>
<protein>
    <recommendedName>
        <fullName evidence="5">DNA (cytosine-5-)-methyltransferase</fullName>
    </recommendedName>
</protein>
<keyword evidence="1" id="KW-0489">Methyltransferase</keyword>
<dbReference type="NCBIfam" id="TIGR00675">
    <property type="entry name" value="dcm"/>
    <property type="match status" value="1"/>
</dbReference>
<keyword evidence="3" id="KW-0949">S-adenosyl-L-methionine</keyword>
<gene>
    <name evidence="4" type="ORF">SDC9_67386</name>
</gene>
<dbReference type="InterPro" id="IPR050750">
    <property type="entry name" value="C5-MTase"/>
</dbReference>
<dbReference type="PANTHER" id="PTHR46098:SF1">
    <property type="entry name" value="TRNA (CYTOSINE(38)-C(5))-METHYLTRANSFERASE"/>
    <property type="match status" value="1"/>
</dbReference>
<evidence type="ECO:0000256" key="1">
    <source>
        <dbReference type="ARBA" id="ARBA00022603"/>
    </source>
</evidence>
<dbReference type="Pfam" id="PF00145">
    <property type="entry name" value="DNA_methylase"/>
    <property type="match status" value="1"/>
</dbReference>
<proteinExistence type="predicted"/>
<dbReference type="PANTHER" id="PTHR46098">
    <property type="entry name" value="TRNA (CYTOSINE(38)-C(5))-METHYLTRANSFERASE"/>
    <property type="match status" value="1"/>
</dbReference>
<dbReference type="EMBL" id="VSSQ01003489">
    <property type="protein sequence ID" value="MPM20947.1"/>
    <property type="molecule type" value="Genomic_DNA"/>
</dbReference>
<name>A0A644XYG9_9ZZZZ</name>
<dbReference type="GO" id="GO:0008168">
    <property type="term" value="F:methyltransferase activity"/>
    <property type="evidence" value="ECO:0007669"/>
    <property type="project" value="UniProtKB-KW"/>
</dbReference>
<dbReference type="InterPro" id="IPR029063">
    <property type="entry name" value="SAM-dependent_MTases_sf"/>
</dbReference>
<evidence type="ECO:0000256" key="3">
    <source>
        <dbReference type="ARBA" id="ARBA00022691"/>
    </source>
</evidence>
<accession>A0A644XYG9</accession>
<comment type="caution">
    <text evidence="4">The sequence shown here is derived from an EMBL/GenBank/DDBJ whole genome shotgun (WGS) entry which is preliminary data.</text>
</comment>
<dbReference type="PROSITE" id="PS00094">
    <property type="entry name" value="C5_MTASE_1"/>
    <property type="match status" value="1"/>
</dbReference>
<dbReference type="Gene3D" id="3.90.120.30">
    <property type="match status" value="1"/>
</dbReference>
<evidence type="ECO:0008006" key="5">
    <source>
        <dbReference type="Google" id="ProtNLM"/>
    </source>
</evidence>
<sequence length="442" mass="49770">MKKIKVVELFAGVGGFRIGLEGWQGKSAHSSYKENIDSNYEVIWSNQWEPATKTQHASIVYEERFGKLGHSNIDIAQVDVTSIPDHDLLVGGFPCQDYSVATTLKNSKGLIGKKGVLWWSIHKILSEKTNKPKYLFLENVDRLLKSPAKQRGRDFAIILQSLNELGYAVEWRIINAAEYGMPQRRRRVFILAYHNTSEVFKKMKTKNQFSWLTDNGVLATAFPIKETNLKDFSQFELTGSIVDISSSFNLNGKLSPFENAGIMVNDIILTGKVSPDYSGPRKVLGDVLQEMPDKEFFIDKTKFASWEYLKGSKKESRTNSDGFEYCYSEGSMVFPDALDQPSRTIITGEGGGSPSRFKHVIEIDGKYRRLTPLELERLNMFPDNHTKLDGISNGKRAFFMGNALVVGVIEKIGLTLSKFISNESTSIQSKKERVNSVICEKA</sequence>
<dbReference type="PRINTS" id="PR00105">
    <property type="entry name" value="C5METTRFRASE"/>
</dbReference>
<dbReference type="AlphaFoldDB" id="A0A644XYG9"/>
<evidence type="ECO:0000313" key="4">
    <source>
        <dbReference type="EMBL" id="MPM20947.1"/>
    </source>
</evidence>